<dbReference type="InterPro" id="IPR016181">
    <property type="entry name" value="Acyl_CoA_acyltransferase"/>
</dbReference>
<dbReference type="SUPFAM" id="SSF55729">
    <property type="entry name" value="Acyl-CoA N-acyltransferases (Nat)"/>
    <property type="match status" value="1"/>
</dbReference>
<dbReference type="PANTHER" id="PTHR43610:SF1">
    <property type="entry name" value="N-ACETYLTRANSFERASE DOMAIN-CONTAINING PROTEIN"/>
    <property type="match status" value="1"/>
</dbReference>
<dbReference type="InterPro" id="IPR000182">
    <property type="entry name" value="GNAT_dom"/>
</dbReference>
<evidence type="ECO:0000313" key="3">
    <source>
        <dbReference type="Proteomes" id="UP000703038"/>
    </source>
</evidence>
<organism evidence="2 3">
    <name type="scientific">Rhodococcoides corynebacterioides</name>
    <dbReference type="NCBI Taxonomy" id="53972"/>
    <lineage>
        <taxon>Bacteria</taxon>
        <taxon>Bacillati</taxon>
        <taxon>Actinomycetota</taxon>
        <taxon>Actinomycetes</taxon>
        <taxon>Mycobacteriales</taxon>
        <taxon>Nocardiaceae</taxon>
        <taxon>Rhodococcoides</taxon>
    </lineage>
</organism>
<dbReference type="Pfam" id="PF13302">
    <property type="entry name" value="Acetyltransf_3"/>
    <property type="match status" value="1"/>
</dbReference>
<dbReference type="Gene3D" id="3.40.630.30">
    <property type="match status" value="1"/>
</dbReference>
<dbReference type="Proteomes" id="UP000703038">
    <property type="component" value="Unassembled WGS sequence"/>
</dbReference>
<dbReference type="RefSeq" id="WP_204869389.1">
    <property type="nucleotide sequence ID" value="NZ_JAFBBK010000001.1"/>
</dbReference>
<evidence type="ECO:0000313" key="2">
    <source>
        <dbReference type="EMBL" id="MBM7416624.1"/>
    </source>
</evidence>
<name>A0ABS2KXH2_9NOCA</name>
<accession>A0ABS2KXH2</accession>
<keyword evidence="3" id="KW-1185">Reference proteome</keyword>
<feature type="domain" description="N-acetyltransferase" evidence="1">
    <location>
        <begin position="15"/>
        <end position="151"/>
    </location>
</feature>
<proteinExistence type="predicted"/>
<dbReference type="EMBL" id="JAFBBK010000001">
    <property type="protein sequence ID" value="MBM7416624.1"/>
    <property type="molecule type" value="Genomic_DNA"/>
</dbReference>
<comment type="caution">
    <text evidence="2">The sequence shown here is derived from an EMBL/GenBank/DDBJ whole genome shotgun (WGS) entry which is preliminary data.</text>
</comment>
<dbReference type="PANTHER" id="PTHR43610">
    <property type="entry name" value="BLL6696 PROTEIN"/>
    <property type="match status" value="1"/>
</dbReference>
<sequence length="193" mass="21294">MSTPFDPGPLLGEHVHLEPLTPDHVGELAAAADDPAIFRWTGSVVSDDTTARAYIDAALADTSRRAFLQRDARTGIAVGTTSYYQIDASNRSVAIGYTWLSRSAQGTRINPESKFLLLEHAFGSADVVRVEWHTDALNEQSRAAIGKLGAQFEGLLRKHRRRVDGTWRTTALFSMTDDEWPAARDVLRTRIDG</sequence>
<gene>
    <name evidence="2" type="ORF">JOE42_003357</name>
</gene>
<reference evidence="2 3" key="1">
    <citation type="submission" date="2021-01" db="EMBL/GenBank/DDBJ databases">
        <title>Genomics of switchgrass bacterial isolates.</title>
        <authorList>
            <person name="Shade A."/>
        </authorList>
    </citation>
    <scope>NUCLEOTIDE SEQUENCE [LARGE SCALE GENOMIC DNA]</scope>
    <source>
        <strain evidence="2 3">PvP111</strain>
    </source>
</reference>
<evidence type="ECO:0000259" key="1">
    <source>
        <dbReference type="Pfam" id="PF13302"/>
    </source>
</evidence>
<protein>
    <submittedName>
        <fullName evidence="2">RimJ/RimL family protein N-acetyltransferase</fullName>
    </submittedName>
</protein>